<dbReference type="CDD" id="cd01743">
    <property type="entry name" value="GATase1_Anthranilate_Synthase"/>
    <property type="match status" value="1"/>
</dbReference>
<dbReference type="InterPro" id="IPR006221">
    <property type="entry name" value="TrpG/PapA_dom"/>
</dbReference>
<evidence type="ECO:0000256" key="1">
    <source>
        <dbReference type="ARBA" id="ARBA00022962"/>
    </source>
</evidence>
<dbReference type="Pfam" id="PF00117">
    <property type="entry name" value="GATase"/>
    <property type="match status" value="1"/>
</dbReference>
<dbReference type="Gene3D" id="3.40.50.880">
    <property type="match status" value="1"/>
</dbReference>
<dbReference type="PRINTS" id="PR00097">
    <property type="entry name" value="ANTSNTHASEII"/>
</dbReference>
<reference evidence="4" key="1">
    <citation type="journal article" date="2019" name="Int. J. Syst. Evol. Microbiol.">
        <title>The Global Catalogue of Microorganisms (GCM) 10K type strain sequencing project: providing services to taxonomists for standard genome sequencing and annotation.</title>
        <authorList>
            <consortium name="The Broad Institute Genomics Platform"/>
            <consortium name="The Broad Institute Genome Sequencing Center for Infectious Disease"/>
            <person name="Wu L."/>
            <person name="Ma J."/>
        </authorList>
    </citation>
    <scope>NUCLEOTIDE SEQUENCE [LARGE SCALE GENOMIC DNA]</scope>
    <source>
        <strain evidence="4">CCUG 71848</strain>
    </source>
</reference>
<dbReference type="InterPro" id="IPR017926">
    <property type="entry name" value="GATASE"/>
</dbReference>
<keyword evidence="1" id="KW-0315">Glutamine amidotransferase</keyword>
<comment type="caution">
    <text evidence="3">The sequence shown here is derived from an EMBL/GenBank/DDBJ whole genome shotgun (WGS) entry which is preliminary data.</text>
</comment>
<dbReference type="PROSITE" id="PS51273">
    <property type="entry name" value="GATASE_TYPE_1"/>
    <property type="match status" value="1"/>
</dbReference>
<dbReference type="RefSeq" id="WP_121978091.1">
    <property type="nucleotide sequence ID" value="NZ_JBHTLH010000019.1"/>
</dbReference>
<organism evidence="3 4">
    <name type="scientific">Lentilactobacillus raoultii</name>
    <dbReference type="NCBI Taxonomy" id="1987503"/>
    <lineage>
        <taxon>Bacteria</taxon>
        <taxon>Bacillati</taxon>
        <taxon>Bacillota</taxon>
        <taxon>Bacilli</taxon>
        <taxon>Lactobacillales</taxon>
        <taxon>Lactobacillaceae</taxon>
        <taxon>Lentilactobacillus</taxon>
    </lineage>
</organism>
<dbReference type="PRINTS" id="PR00099">
    <property type="entry name" value="CPSGATASE"/>
</dbReference>
<dbReference type="InterPro" id="IPR050472">
    <property type="entry name" value="Anth_synth/Amidotransfase"/>
</dbReference>
<dbReference type="EMBL" id="JBHTLH010000019">
    <property type="protein sequence ID" value="MFD1125168.1"/>
    <property type="molecule type" value="Genomic_DNA"/>
</dbReference>
<dbReference type="PANTHER" id="PTHR43418:SF4">
    <property type="entry name" value="MULTIFUNCTIONAL TRYPTOPHAN BIOSYNTHESIS PROTEIN"/>
    <property type="match status" value="1"/>
</dbReference>
<proteinExistence type="predicted"/>
<dbReference type="PRINTS" id="PR00096">
    <property type="entry name" value="GATASE"/>
</dbReference>
<evidence type="ECO:0000313" key="4">
    <source>
        <dbReference type="Proteomes" id="UP001597156"/>
    </source>
</evidence>
<gene>
    <name evidence="3" type="ORF">ACFQ22_07355</name>
</gene>
<sequence length="205" mass="22544">MHYLIDNYDSFTYNLYQLIGQISKEPIQVVKNDAITVNELIHRQPESLIFSPGPGRPENAGRMPEILSAFLGKVPILGVCLGHQAIAEAYGADVIHAPKLMHGKPSKITVTTTSPLFDDCPKKFEAARYHSLIVDSQTIPAALTVTAETADHEIMAIADETKAVYGVQFHPESIMTDPAVGAQIIRNFLTIVHTTNRPRQLSGRD</sequence>
<name>A0ABW3PMR5_9LACO</name>
<dbReference type="InterPro" id="IPR029062">
    <property type="entry name" value="Class_I_gatase-like"/>
</dbReference>
<keyword evidence="4" id="KW-1185">Reference proteome</keyword>
<dbReference type="NCBIfam" id="TIGR00566">
    <property type="entry name" value="trpG_papA"/>
    <property type="match status" value="1"/>
</dbReference>
<dbReference type="Proteomes" id="UP001597156">
    <property type="component" value="Unassembled WGS sequence"/>
</dbReference>
<evidence type="ECO:0000313" key="3">
    <source>
        <dbReference type="EMBL" id="MFD1125168.1"/>
    </source>
</evidence>
<protein>
    <submittedName>
        <fullName evidence="3">Anthranilate synthase component II</fullName>
    </submittedName>
</protein>
<dbReference type="SUPFAM" id="SSF52317">
    <property type="entry name" value="Class I glutamine amidotransferase-like"/>
    <property type="match status" value="1"/>
</dbReference>
<accession>A0ABW3PMR5</accession>
<evidence type="ECO:0000259" key="2">
    <source>
        <dbReference type="Pfam" id="PF00117"/>
    </source>
</evidence>
<dbReference type="PANTHER" id="PTHR43418">
    <property type="entry name" value="MULTIFUNCTIONAL TRYPTOPHAN BIOSYNTHESIS PROTEIN-RELATED"/>
    <property type="match status" value="1"/>
</dbReference>
<feature type="domain" description="Glutamine amidotransferase" evidence="2">
    <location>
        <begin position="4"/>
        <end position="189"/>
    </location>
</feature>